<organism evidence="6 7">
    <name type="scientific">Lupinus luteus</name>
    <name type="common">European yellow lupine</name>
    <dbReference type="NCBI Taxonomy" id="3873"/>
    <lineage>
        <taxon>Eukaryota</taxon>
        <taxon>Viridiplantae</taxon>
        <taxon>Streptophyta</taxon>
        <taxon>Embryophyta</taxon>
        <taxon>Tracheophyta</taxon>
        <taxon>Spermatophyta</taxon>
        <taxon>Magnoliopsida</taxon>
        <taxon>eudicotyledons</taxon>
        <taxon>Gunneridae</taxon>
        <taxon>Pentapetalae</taxon>
        <taxon>rosids</taxon>
        <taxon>fabids</taxon>
        <taxon>Fabales</taxon>
        <taxon>Fabaceae</taxon>
        <taxon>Papilionoideae</taxon>
        <taxon>50 kb inversion clade</taxon>
        <taxon>genistoids sensu lato</taxon>
        <taxon>core genistoids</taxon>
        <taxon>Genisteae</taxon>
        <taxon>Lupinus</taxon>
    </lineage>
</organism>
<accession>A0AAV1WZB6</accession>
<keyword evidence="7" id="KW-1185">Reference proteome</keyword>
<dbReference type="SUPFAM" id="SSF74788">
    <property type="entry name" value="Cullin repeat-like"/>
    <property type="match status" value="1"/>
</dbReference>
<dbReference type="Gene3D" id="1.20.1280.170">
    <property type="entry name" value="Exocyst complex component Exo70"/>
    <property type="match status" value="1"/>
</dbReference>
<gene>
    <name evidence="6" type="ORF">LLUT_LOCUS15799</name>
</gene>
<comment type="caution">
    <text evidence="6">The sequence shown here is derived from an EMBL/GenBank/DDBJ whole genome shotgun (WGS) entry which is preliminary data.</text>
</comment>
<dbReference type="Proteomes" id="UP001497480">
    <property type="component" value="Unassembled WGS sequence"/>
</dbReference>
<feature type="compositionally biased region" description="Basic and acidic residues" evidence="4">
    <location>
        <begin position="58"/>
        <end position="68"/>
    </location>
</feature>
<comment type="similarity">
    <text evidence="1 3">Belongs to the EXO70 family.</text>
</comment>
<feature type="region of interest" description="Disordered" evidence="4">
    <location>
        <begin position="56"/>
        <end position="81"/>
    </location>
</feature>
<dbReference type="Pfam" id="PF03081">
    <property type="entry name" value="Exo70_C"/>
    <property type="match status" value="1"/>
</dbReference>
<keyword evidence="3" id="KW-0653">Protein transport</keyword>
<evidence type="ECO:0000313" key="7">
    <source>
        <dbReference type="Proteomes" id="UP001497480"/>
    </source>
</evidence>
<sequence length="675" mass="77059">MAIEESEPLIPELETEENLIAAARHLVKALGSNSNLTSDAKKILVDLGFDMNAISTSSEKEEGKHGQGGEEDVKEMAEDEEGQDVNAIEDQLGVIREKIMRWEENHSMIWDLGPEEAYEYLNVANDARQLTEKLESLHLSKEDKMYKFLSRADTLLQKAMARLEEEFRNLLFQNRQPFKPENVSSRSGEEDAVDENSIVSSGNETVEEPLQNDSVSGAAEAHMIDLVDPDVILDLRCIANLLFASNHVQECSHAYTIVRRHALDECLFNLEMERLSIVDVLSMEWGTLNFKVERWISAVKIFVRVYLARERRLSDWIFGEGEPVSIVCFVDASKASILQLLNFGEAMSIGPHQPEKLLLFLGMFEVLANLMPDIDALYSDEVGSSVKIECHEVLKRLGNCVRATFLEFGSAIASDASSNAVVGGAIHPLTEYVMNYLRNLTDYSETLNLLLKDQEEDDTISLSPDMRPGTEEDSKSPGSPVRVSTMALHIRSFASILESNLEGKSMLYKEAPLQHLFLMNNIHYMAEKVTGSELSHIFGDEWIRIRNWKFKQLAMDYERASWMPIVDLLKDEGIHVSGTNSISKTLPKERLKNFYLVFEDIYRIQTAWLIPNVQLRTDLRISTSLRVVLAYRSFLRNHKSDISDKHRRYDTDELENYFFDFFGGHQKWLQYPHRR</sequence>
<proteinExistence type="inferred from homology"/>
<dbReference type="AlphaFoldDB" id="A0AAV1WZB6"/>
<dbReference type="InterPro" id="IPR016159">
    <property type="entry name" value="Cullin_repeat-like_dom_sf"/>
</dbReference>
<reference evidence="6 7" key="1">
    <citation type="submission" date="2024-03" db="EMBL/GenBank/DDBJ databases">
        <authorList>
            <person name="Martinez-Hernandez J."/>
        </authorList>
    </citation>
    <scope>NUCLEOTIDE SEQUENCE [LARGE SCALE GENOMIC DNA]</scope>
</reference>
<protein>
    <recommendedName>
        <fullName evidence="3">Exocyst subunit Exo70 family protein</fullName>
    </recommendedName>
</protein>
<dbReference type="Pfam" id="PF20669">
    <property type="entry name" value="Exo70_N"/>
    <property type="match status" value="1"/>
</dbReference>
<keyword evidence="2 3" id="KW-0813">Transport</keyword>
<dbReference type="GO" id="GO:0015031">
    <property type="term" value="P:protein transport"/>
    <property type="evidence" value="ECO:0007669"/>
    <property type="project" value="UniProtKB-KW"/>
</dbReference>
<comment type="function">
    <text evidence="3">Component of the exocyst complex.</text>
</comment>
<dbReference type="EMBL" id="CAXHTB010000011">
    <property type="protein sequence ID" value="CAL0314739.1"/>
    <property type="molecule type" value="Genomic_DNA"/>
</dbReference>
<dbReference type="GO" id="GO:0000145">
    <property type="term" value="C:exocyst"/>
    <property type="evidence" value="ECO:0007669"/>
    <property type="project" value="InterPro"/>
</dbReference>
<dbReference type="GO" id="GO:0006887">
    <property type="term" value="P:exocytosis"/>
    <property type="evidence" value="ECO:0007669"/>
    <property type="project" value="UniProtKB-KW"/>
</dbReference>
<evidence type="ECO:0000256" key="2">
    <source>
        <dbReference type="ARBA" id="ARBA00022448"/>
    </source>
</evidence>
<evidence type="ECO:0000256" key="1">
    <source>
        <dbReference type="ARBA" id="ARBA00006756"/>
    </source>
</evidence>
<evidence type="ECO:0000313" key="6">
    <source>
        <dbReference type="EMBL" id="CAL0314739.1"/>
    </source>
</evidence>
<feature type="compositionally biased region" description="Acidic residues" evidence="4">
    <location>
        <begin position="69"/>
        <end position="81"/>
    </location>
</feature>
<dbReference type="GO" id="GO:0005546">
    <property type="term" value="F:phosphatidylinositol-4,5-bisphosphate binding"/>
    <property type="evidence" value="ECO:0007669"/>
    <property type="project" value="InterPro"/>
</dbReference>
<evidence type="ECO:0000256" key="3">
    <source>
        <dbReference type="RuleBase" id="RU365026"/>
    </source>
</evidence>
<evidence type="ECO:0000256" key="4">
    <source>
        <dbReference type="SAM" id="MobiDB-lite"/>
    </source>
</evidence>
<dbReference type="InterPro" id="IPR046364">
    <property type="entry name" value="Exo70_C"/>
</dbReference>
<dbReference type="InterPro" id="IPR004140">
    <property type="entry name" value="Exo70"/>
</dbReference>
<dbReference type="PANTHER" id="PTHR12542:SF49">
    <property type="entry name" value="EXOCYST SUBUNIT EXO70 FAMILY PROTEIN"/>
    <property type="match status" value="1"/>
</dbReference>
<name>A0AAV1WZB6_LUPLU</name>
<keyword evidence="3" id="KW-0268">Exocytosis</keyword>
<dbReference type="PANTHER" id="PTHR12542">
    <property type="entry name" value="EXOCYST COMPLEX PROTEIN EXO70"/>
    <property type="match status" value="1"/>
</dbReference>
<feature type="domain" description="Exocyst complex subunit Exo70 C-terminal" evidence="5">
    <location>
        <begin position="294"/>
        <end position="658"/>
    </location>
</feature>
<feature type="region of interest" description="Disordered" evidence="4">
    <location>
        <begin position="460"/>
        <end position="481"/>
    </location>
</feature>
<evidence type="ECO:0000259" key="5">
    <source>
        <dbReference type="Pfam" id="PF03081"/>
    </source>
</evidence>